<evidence type="ECO:0000313" key="1">
    <source>
        <dbReference type="EMBL" id="CAF4522058.1"/>
    </source>
</evidence>
<accession>A0A8S2XUQ2</accession>
<sequence length="43" mass="4541">AHGMPSVTGAGVRPYPASAEPMPIRALVPGSADIFMPKKVLHW</sequence>
<reference evidence="1" key="1">
    <citation type="submission" date="2021-02" db="EMBL/GenBank/DDBJ databases">
        <authorList>
            <person name="Nowell W R."/>
        </authorList>
    </citation>
    <scope>NUCLEOTIDE SEQUENCE</scope>
</reference>
<dbReference type="Proteomes" id="UP000681722">
    <property type="component" value="Unassembled WGS sequence"/>
</dbReference>
<comment type="caution">
    <text evidence="1">The sequence shown here is derived from an EMBL/GenBank/DDBJ whole genome shotgun (WGS) entry which is preliminary data.</text>
</comment>
<protein>
    <submittedName>
        <fullName evidence="1">Uncharacterized protein</fullName>
    </submittedName>
</protein>
<proteinExistence type="predicted"/>
<gene>
    <name evidence="1" type="ORF">SRO942_LOCUS45819</name>
</gene>
<dbReference type="AlphaFoldDB" id="A0A8S2XUQ2"/>
<dbReference type="EMBL" id="CAJOBC010109981">
    <property type="protein sequence ID" value="CAF4522058.1"/>
    <property type="molecule type" value="Genomic_DNA"/>
</dbReference>
<evidence type="ECO:0000313" key="2">
    <source>
        <dbReference type="Proteomes" id="UP000681722"/>
    </source>
</evidence>
<name>A0A8S2XUQ2_9BILA</name>
<organism evidence="1 2">
    <name type="scientific">Didymodactylos carnosus</name>
    <dbReference type="NCBI Taxonomy" id="1234261"/>
    <lineage>
        <taxon>Eukaryota</taxon>
        <taxon>Metazoa</taxon>
        <taxon>Spiralia</taxon>
        <taxon>Gnathifera</taxon>
        <taxon>Rotifera</taxon>
        <taxon>Eurotatoria</taxon>
        <taxon>Bdelloidea</taxon>
        <taxon>Philodinida</taxon>
        <taxon>Philodinidae</taxon>
        <taxon>Didymodactylos</taxon>
    </lineage>
</organism>
<feature type="non-terminal residue" evidence="1">
    <location>
        <position position="1"/>
    </location>
</feature>